<proteinExistence type="predicted"/>
<evidence type="ECO:0000313" key="1">
    <source>
        <dbReference type="EMBL" id="MCL1123522.1"/>
    </source>
</evidence>
<comment type="caution">
    <text evidence="1">The sequence shown here is derived from an EMBL/GenBank/DDBJ whole genome shotgun (WGS) entry which is preliminary data.</text>
</comment>
<keyword evidence="2" id="KW-1185">Reference proteome</keyword>
<sequence length="112" mass="12110">MDKYSDLLIKNGGLSLDVGGEPALTHTRASIAQDIKHMLMESGLVSKLLAQRSNAMRLDVYTEMELLVETDTRLVPGTIKIESMADFILITADTYEFGGVSTQVNSMNAGGS</sequence>
<dbReference type="RefSeq" id="WP_248938809.1">
    <property type="nucleotide sequence ID" value="NZ_JAKIKS010000007.1"/>
</dbReference>
<gene>
    <name evidence="1" type="ORF">L2764_03255</name>
</gene>
<accession>A0ABT0L821</accession>
<dbReference type="Pfam" id="PF10761">
    <property type="entry name" value="DUF2590"/>
    <property type="match status" value="1"/>
</dbReference>
<reference evidence="1 2" key="1">
    <citation type="submission" date="2022-01" db="EMBL/GenBank/DDBJ databases">
        <title>Whole genome-based taxonomy of the Shewanellaceae.</title>
        <authorList>
            <person name="Martin-Rodriguez A.J."/>
        </authorList>
    </citation>
    <scope>NUCLEOTIDE SEQUENCE [LARGE SCALE GENOMIC DNA]</scope>
    <source>
        <strain evidence="1 2">DSM 17177</strain>
    </source>
</reference>
<dbReference type="InterPro" id="IPR019697">
    <property type="entry name" value="Phage_HP1_Orf28"/>
</dbReference>
<organism evidence="1 2">
    <name type="scientific">Shewanella surugensis</name>
    <dbReference type="NCBI Taxonomy" id="212020"/>
    <lineage>
        <taxon>Bacteria</taxon>
        <taxon>Pseudomonadati</taxon>
        <taxon>Pseudomonadota</taxon>
        <taxon>Gammaproteobacteria</taxon>
        <taxon>Alteromonadales</taxon>
        <taxon>Shewanellaceae</taxon>
        <taxon>Shewanella</taxon>
    </lineage>
</organism>
<dbReference type="EMBL" id="JAKIKS010000007">
    <property type="protein sequence ID" value="MCL1123522.1"/>
    <property type="molecule type" value="Genomic_DNA"/>
</dbReference>
<evidence type="ECO:0000313" key="2">
    <source>
        <dbReference type="Proteomes" id="UP001203423"/>
    </source>
</evidence>
<protein>
    <submittedName>
        <fullName evidence="1">DUF2590 family protein</fullName>
    </submittedName>
</protein>
<name>A0ABT0L821_9GAMM</name>
<dbReference type="Proteomes" id="UP001203423">
    <property type="component" value="Unassembled WGS sequence"/>
</dbReference>